<dbReference type="OrthoDB" id="99480at2"/>
<keyword evidence="13" id="KW-0675">Receptor</keyword>
<evidence type="ECO:0000256" key="5">
    <source>
        <dbReference type="ARBA" id="ARBA00023077"/>
    </source>
</evidence>
<keyword evidence="4 8" id="KW-0812">Transmembrane</keyword>
<evidence type="ECO:0000256" key="1">
    <source>
        <dbReference type="ARBA" id="ARBA00004571"/>
    </source>
</evidence>
<name>A0A495DTI2_9FLAO</name>
<evidence type="ECO:0000256" key="2">
    <source>
        <dbReference type="ARBA" id="ARBA00022448"/>
    </source>
</evidence>
<evidence type="ECO:0000256" key="8">
    <source>
        <dbReference type="PROSITE-ProRule" id="PRU01360"/>
    </source>
</evidence>
<dbReference type="PANTHER" id="PTHR30069:SF36">
    <property type="entry name" value="BLL6948 PROTEIN"/>
    <property type="match status" value="1"/>
</dbReference>
<dbReference type="PANTHER" id="PTHR30069">
    <property type="entry name" value="TONB-DEPENDENT OUTER MEMBRANE RECEPTOR"/>
    <property type="match status" value="1"/>
</dbReference>
<dbReference type="RefSeq" id="WP_121068708.1">
    <property type="nucleotide sequence ID" value="NZ_RBIQ01000010.1"/>
</dbReference>
<feature type="domain" description="TonB-dependent receptor-like beta-barrel" evidence="11">
    <location>
        <begin position="296"/>
        <end position="696"/>
    </location>
</feature>
<dbReference type="SUPFAM" id="SSF49464">
    <property type="entry name" value="Carboxypeptidase regulatory domain-like"/>
    <property type="match status" value="1"/>
</dbReference>
<dbReference type="InterPro" id="IPR000531">
    <property type="entry name" value="Beta-barrel_TonB"/>
</dbReference>
<feature type="domain" description="TonB-dependent receptor plug" evidence="12">
    <location>
        <begin position="110"/>
        <end position="216"/>
    </location>
</feature>
<comment type="subcellular location">
    <subcellularLocation>
        <location evidence="1 8">Cell outer membrane</location>
        <topology evidence="1 8">Multi-pass membrane protein</topology>
    </subcellularLocation>
</comment>
<proteinExistence type="inferred from homology"/>
<dbReference type="Pfam" id="PF00593">
    <property type="entry name" value="TonB_dep_Rec_b-barrel"/>
    <property type="match status" value="1"/>
</dbReference>
<keyword evidence="3 8" id="KW-1134">Transmembrane beta strand</keyword>
<dbReference type="Pfam" id="PF07715">
    <property type="entry name" value="Plug"/>
    <property type="match status" value="1"/>
</dbReference>
<organism evidence="13 14">
    <name type="scientific">Maribacter vaceletii</name>
    <dbReference type="NCBI Taxonomy" id="1206816"/>
    <lineage>
        <taxon>Bacteria</taxon>
        <taxon>Pseudomonadati</taxon>
        <taxon>Bacteroidota</taxon>
        <taxon>Flavobacteriia</taxon>
        <taxon>Flavobacteriales</taxon>
        <taxon>Flavobacteriaceae</taxon>
        <taxon>Maribacter</taxon>
    </lineage>
</organism>
<dbReference type="InterPro" id="IPR012910">
    <property type="entry name" value="Plug_dom"/>
</dbReference>
<dbReference type="GO" id="GO:0044718">
    <property type="term" value="P:siderophore transmembrane transport"/>
    <property type="evidence" value="ECO:0007669"/>
    <property type="project" value="TreeGrafter"/>
</dbReference>
<dbReference type="InterPro" id="IPR037066">
    <property type="entry name" value="Plug_dom_sf"/>
</dbReference>
<comment type="caution">
    <text evidence="13">The sequence shown here is derived from an EMBL/GenBank/DDBJ whole genome shotgun (WGS) entry which is preliminary data.</text>
</comment>
<evidence type="ECO:0000313" key="14">
    <source>
        <dbReference type="Proteomes" id="UP000269412"/>
    </source>
</evidence>
<evidence type="ECO:0000256" key="6">
    <source>
        <dbReference type="ARBA" id="ARBA00023136"/>
    </source>
</evidence>
<dbReference type="SUPFAM" id="SSF56935">
    <property type="entry name" value="Porins"/>
    <property type="match status" value="1"/>
</dbReference>
<dbReference type="Pfam" id="PF13715">
    <property type="entry name" value="CarbopepD_reg_2"/>
    <property type="match status" value="1"/>
</dbReference>
<dbReference type="InterPro" id="IPR008969">
    <property type="entry name" value="CarboxyPept-like_regulatory"/>
</dbReference>
<dbReference type="Proteomes" id="UP000269412">
    <property type="component" value="Unassembled WGS sequence"/>
</dbReference>
<evidence type="ECO:0000259" key="12">
    <source>
        <dbReference type="Pfam" id="PF07715"/>
    </source>
</evidence>
<gene>
    <name evidence="13" type="ORF">CLV91_2697</name>
</gene>
<keyword evidence="5 9" id="KW-0798">TonB box</keyword>
<evidence type="ECO:0000256" key="3">
    <source>
        <dbReference type="ARBA" id="ARBA00022452"/>
    </source>
</evidence>
<reference evidence="13 14" key="1">
    <citation type="submission" date="2018-10" db="EMBL/GenBank/DDBJ databases">
        <title>Genomic Encyclopedia of Archaeal and Bacterial Type Strains, Phase II (KMG-II): from individual species to whole genera.</title>
        <authorList>
            <person name="Goeker M."/>
        </authorList>
    </citation>
    <scope>NUCLEOTIDE SEQUENCE [LARGE SCALE GENOMIC DNA]</scope>
    <source>
        <strain evidence="13 14">DSM 25230</strain>
    </source>
</reference>
<sequence>MKYIFFILFLFSSLYISAQEFQGYIETSNGTPIEGAYIFNKNSQKHAHSNESGYFLIEKTNLGDSLQIGSLGYKNSNTIIKNTSNKRNTYVLNEAPFELNEVVISPKIDALSVVTKIDLQTNPVGSSQEILQKVPGLIIGQHAGGGKAEQLFLRGFDIDHGTDISINVDNMPVNMVSHAHGQGYADLHFVIPETIEKIDFGKGPYNAQYGNFATAGYVGFASKEAFTKNTVKFTYGDYGYKRNLGLFNVLNTKKEKAYIATELIGFDGPFESSQNFERFNVMAKYSSRLDANSKFFTSVSHFTSSWDASGQIPERAVNSGLITRFGAIDDTEGGKTSRTNLNIGLQKNIDKNTFFKANTYYSNYNFLLFSNFTFFLDDPQNGDQIKQEESRNLFGLNTQLKKNLNWGEANVNLELGSGFRTDNSTGNELSHTANRKTTLNNIQLGDIKETNIFGYLNANFTLGNFTLSPALRLDNFNFKYADALSEVYDNKSVSKTAFSPKLNLVYHPNKNTQYYLKSGIGFHSNDARVSVAQNGHKILPKAYGLDLGTILKPTKNFFINAAAWYLYSEQEFVYVGDAGIVEPSGASKRLGIDFGARYQFTNWLFFNTDLTYTVARSVDENSGEDYIPLAPDFTLVGGLNVTNLGKFSGGLQYKHLNNRPANEDNSIVAEGYTVFNLNANYQWSSFISTGITIDNVFDVEWNETQFATTTRLQNETNPVEEIHFTPGTPFFIKANLTFTF</sequence>
<dbReference type="Gene3D" id="2.170.130.10">
    <property type="entry name" value="TonB-dependent receptor, plug domain"/>
    <property type="match status" value="1"/>
</dbReference>
<keyword evidence="14" id="KW-1185">Reference proteome</keyword>
<dbReference type="GO" id="GO:0009279">
    <property type="term" value="C:cell outer membrane"/>
    <property type="evidence" value="ECO:0007669"/>
    <property type="project" value="UniProtKB-SubCell"/>
</dbReference>
<evidence type="ECO:0000313" key="13">
    <source>
        <dbReference type="EMBL" id="RKR07936.1"/>
    </source>
</evidence>
<keyword evidence="10" id="KW-0732">Signal</keyword>
<keyword evidence="2 8" id="KW-0813">Transport</keyword>
<dbReference type="PROSITE" id="PS52016">
    <property type="entry name" value="TONB_DEPENDENT_REC_3"/>
    <property type="match status" value="1"/>
</dbReference>
<evidence type="ECO:0000259" key="11">
    <source>
        <dbReference type="Pfam" id="PF00593"/>
    </source>
</evidence>
<evidence type="ECO:0000256" key="10">
    <source>
        <dbReference type="SAM" id="SignalP"/>
    </source>
</evidence>
<keyword evidence="7 8" id="KW-0998">Cell outer membrane</keyword>
<dbReference type="GO" id="GO:0015344">
    <property type="term" value="F:siderophore uptake transmembrane transporter activity"/>
    <property type="evidence" value="ECO:0007669"/>
    <property type="project" value="TreeGrafter"/>
</dbReference>
<dbReference type="EMBL" id="RBIQ01000010">
    <property type="protein sequence ID" value="RKR07936.1"/>
    <property type="molecule type" value="Genomic_DNA"/>
</dbReference>
<feature type="signal peptide" evidence="10">
    <location>
        <begin position="1"/>
        <end position="18"/>
    </location>
</feature>
<dbReference type="InterPro" id="IPR036942">
    <property type="entry name" value="Beta-barrel_TonB_sf"/>
</dbReference>
<keyword evidence="6 8" id="KW-0472">Membrane</keyword>
<dbReference type="AlphaFoldDB" id="A0A495DTI2"/>
<protein>
    <submittedName>
        <fullName evidence="13">Outer membrane receptor protein involved in Fe transport</fullName>
    </submittedName>
</protein>
<evidence type="ECO:0000256" key="4">
    <source>
        <dbReference type="ARBA" id="ARBA00022692"/>
    </source>
</evidence>
<comment type="similarity">
    <text evidence="8 9">Belongs to the TonB-dependent receptor family.</text>
</comment>
<accession>A0A495DTI2</accession>
<evidence type="ECO:0000256" key="9">
    <source>
        <dbReference type="RuleBase" id="RU003357"/>
    </source>
</evidence>
<dbReference type="InterPro" id="IPR039426">
    <property type="entry name" value="TonB-dep_rcpt-like"/>
</dbReference>
<dbReference type="Gene3D" id="2.40.170.20">
    <property type="entry name" value="TonB-dependent receptor, beta-barrel domain"/>
    <property type="match status" value="1"/>
</dbReference>
<feature type="chain" id="PRO_5019845004" evidence="10">
    <location>
        <begin position="19"/>
        <end position="740"/>
    </location>
</feature>
<evidence type="ECO:0000256" key="7">
    <source>
        <dbReference type="ARBA" id="ARBA00023237"/>
    </source>
</evidence>